<reference evidence="8" key="1">
    <citation type="submission" date="2023-10" db="EMBL/GenBank/DDBJ databases">
        <authorList>
            <person name="Domelevo Entfellner J.-B."/>
        </authorList>
    </citation>
    <scope>NUCLEOTIDE SEQUENCE</scope>
</reference>
<dbReference type="FunFam" id="3.30.1370.210:FF:000009">
    <property type="entry name" value="Zinc finger CCCH domain-containing protein 66"/>
    <property type="match status" value="1"/>
</dbReference>
<evidence type="ECO:0000256" key="4">
    <source>
        <dbReference type="ARBA" id="ARBA00022833"/>
    </source>
</evidence>
<accession>A0AA86VMB2</accession>
<dbReference type="InterPro" id="IPR036855">
    <property type="entry name" value="Znf_CCCH_sf"/>
</dbReference>
<dbReference type="GO" id="GO:0061157">
    <property type="term" value="P:mRNA destabilization"/>
    <property type="evidence" value="ECO:0007669"/>
    <property type="project" value="EnsemblPlants"/>
</dbReference>
<evidence type="ECO:0000256" key="5">
    <source>
        <dbReference type="ARBA" id="ARBA00023125"/>
    </source>
</evidence>
<dbReference type="GO" id="GO:0003677">
    <property type="term" value="F:DNA binding"/>
    <property type="evidence" value="ECO:0007669"/>
    <property type="project" value="UniProtKB-KW"/>
</dbReference>
<dbReference type="Pfam" id="PF00642">
    <property type="entry name" value="zf-CCCH"/>
    <property type="match status" value="1"/>
</dbReference>
<dbReference type="SMART" id="SM00356">
    <property type="entry name" value="ZnF_C3H1"/>
    <property type="match status" value="2"/>
</dbReference>
<keyword evidence="9" id="KW-1185">Reference proteome</keyword>
<dbReference type="InterPro" id="IPR000571">
    <property type="entry name" value="Znf_CCCH"/>
</dbReference>
<keyword evidence="5" id="KW-0238">DNA-binding</keyword>
<dbReference type="SUPFAM" id="SSF90229">
    <property type="entry name" value="CCCH zinc finger"/>
    <property type="match status" value="1"/>
</dbReference>
<name>A0AA86VMB2_9FABA</name>
<keyword evidence="2" id="KW-0677">Repeat</keyword>
<keyword evidence="4 6" id="KW-0862">Zinc</keyword>
<dbReference type="Proteomes" id="UP001189624">
    <property type="component" value="Chromosome 9"/>
</dbReference>
<keyword evidence="1 6" id="KW-0479">Metal-binding</keyword>
<evidence type="ECO:0000313" key="8">
    <source>
        <dbReference type="EMBL" id="CAJ1973507.1"/>
    </source>
</evidence>
<dbReference type="GO" id="GO:0006355">
    <property type="term" value="P:regulation of DNA-templated transcription"/>
    <property type="evidence" value="ECO:0007669"/>
    <property type="project" value="UniProtKB-ARBA"/>
</dbReference>
<organism evidence="8 9">
    <name type="scientific">Sphenostylis stenocarpa</name>
    <dbReference type="NCBI Taxonomy" id="92480"/>
    <lineage>
        <taxon>Eukaryota</taxon>
        <taxon>Viridiplantae</taxon>
        <taxon>Streptophyta</taxon>
        <taxon>Embryophyta</taxon>
        <taxon>Tracheophyta</taxon>
        <taxon>Spermatophyta</taxon>
        <taxon>Magnoliopsida</taxon>
        <taxon>eudicotyledons</taxon>
        <taxon>Gunneridae</taxon>
        <taxon>Pentapetalae</taxon>
        <taxon>rosids</taxon>
        <taxon>fabids</taxon>
        <taxon>Fabales</taxon>
        <taxon>Fabaceae</taxon>
        <taxon>Papilionoideae</taxon>
        <taxon>50 kb inversion clade</taxon>
        <taxon>NPAAA clade</taxon>
        <taxon>indigoferoid/millettioid clade</taxon>
        <taxon>Phaseoleae</taxon>
        <taxon>Sphenostylis</taxon>
    </lineage>
</organism>
<evidence type="ECO:0000256" key="2">
    <source>
        <dbReference type="ARBA" id="ARBA00022737"/>
    </source>
</evidence>
<evidence type="ECO:0000256" key="6">
    <source>
        <dbReference type="PROSITE-ProRule" id="PRU00723"/>
    </source>
</evidence>
<keyword evidence="3 6" id="KW-0863">Zinc-finger</keyword>
<sequence length="292" mass="32574">MLTQPWLNNPSTHHLIYVHSLPGTNQHRPNHKTMIANVQIPHWDSAAADGAPLSPFSPNAPDTASFSSDHFRMFQFKVRACPRGRSHDWTECPYAHPAEKARRRDPRKFLYSAVACPDYRKGNCKRGDTCQFAHGVFECWLHPSRYRTQLCKDGTNCRRRVCFFAHTNDQLRLVTESSSLSSPTSVINSSFSDSPPSSPYVQNIQDIVTSMRSVQLEDGLYSGLTRCVFGSPRGGFLSANGCEEEEPAMERVESGRDIRARIYAKLSRENSIGGSAPDIGWVSELVNGLGGI</sequence>
<dbReference type="Pfam" id="PF25512">
    <property type="entry name" value="zf-CCCH_AtC3H23"/>
    <property type="match status" value="1"/>
</dbReference>
<protein>
    <recommendedName>
        <fullName evidence="7">C3H1-type domain-containing protein</fullName>
    </recommendedName>
</protein>
<dbReference type="Gene3D" id="3.30.1370.210">
    <property type="match status" value="1"/>
</dbReference>
<evidence type="ECO:0000256" key="1">
    <source>
        <dbReference type="ARBA" id="ARBA00022723"/>
    </source>
</evidence>
<dbReference type="GO" id="GO:0005737">
    <property type="term" value="C:cytoplasm"/>
    <property type="evidence" value="ECO:0007669"/>
    <property type="project" value="EnsemblPlants"/>
</dbReference>
<dbReference type="PANTHER" id="PTHR14493">
    <property type="entry name" value="UNKEMPT FAMILY MEMBER"/>
    <property type="match status" value="1"/>
</dbReference>
<feature type="zinc finger region" description="C3H1-type" evidence="6">
    <location>
        <begin position="110"/>
        <end position="137"/>
    </location>
</feature>
<dbReference type="Gramene" id="rna-AYBTSS11_LOCUS25569">
    <property type="protein sequence ID" value="CAJ1973507.1"/>
    <property type="gene ID" value="gene-AYBTSS11_LOCUS25569"/>
</dbReference>
<evidence type="ECO:0000256" key="3">
    <source>
        <dbReference type="ARBA" id="ARBA00022771"/>
    </source>
</evidence>
<dbReference type="InterPro" id="IPR057444">
    <property type="entry name" value="Znf-CCCH_AtC3H23-like"/>
</dbReference>
<evidence type="ECO:0000259" key="7">
    <source>
        <dbReference type="PROSITE" id="PS50103"/>
    </source>
</evidence>
<dbReference type="InterPro" id="IPR045234">
    <property type="entry name" value="Unkempt-like"/>
</dbReference>
<dbReference type="PROSITE" id="PS50103">
    <property type="entry name" value="ZF_C3H1"/>
    <property type="match status" value="1"/>
</dbReference>
<feature type="domain" description="C3H1-type" evidence="7">
    <location>
        <begin position="110"/>
        <end position="137"/>
    </location>
</feature>
<dbReference type="GO" id="GO:0008270">
    <property type="term" value="F:zinc ion binding"/>
    <property type="evidence" value="ECO:0007669"/>
    <property type="project" value="UniProtKB-KW"/>
</dbReference>
<proteinExistence type="predicted"/>
<evidence type="ECO:0000313" key="9">
    <source>
        <dbReference type="Proteomes" id="UP001189624"/>
    </source>
</evidence>
<dbReference type="AlphaFoldDB" id="A0AA86VMB2"/>
<dbReference type="PANTHER" id="PTHR14493:SF147">
    <property type="entry name" value="ZINC FINGER CCCH DOMAIN-CONTAINING PROTEIN 23"/>
    <property type="match status" value="1"/>
</dbReference>
<dbReference type="EMBL" id="OY731406">
    <property type="protein sequence ID" value="CAJ1973507.1"/>
    <property type="molecule type" value="Genomic_DNA"/>
</dbReference>
<dbReference type="GO" id="GO:0003727">
    <property type="term" value="F:single-stranded RNA binding"/>
    <property type="evidence" value="ECO:0007669"/>
    <property type="project" value="EnsemblPlants"/>
</dbReference>
<gene>
    <name evidence="8" type="ORF">AYBTSS11_LOCUS25569</name>
</gene>